<evidence type="ECO:0000313" key="5">
    <source>
        <dbReference type="Proteomes" id="UP000294929"/>
    </source>
</evidence>
<evidence type="ECO:0000313" key="4">
    <source>
        <dbReference type="EMBL" id="TDK92504.1"/>
    </source>
</evidence>
<dbReference type="CDD" id="cd05374">
    <property type="entry name" value="17beta-HSD-like_SDR_c"/>
    <property type="match status" value="1"/>
</dbReference>
<gene>
    <name evidence="4" type="ORF">EUA03_05120</name>
</gene>
<dbReference type="RefSeq" id="WP_133425832.1">
    <property type="nucleotide sequence ID" value="NZ_SDLO01000003.1"/>
</dbReference>
<dbReference type="InterPro" id="IPR020904">
    <property type="entry name" value="Sc_DH/Rdtase_CS"/>
</dbReference>
<organism evidence="4 5">
    <name type="scientific">Mycolicibacterium mucogenicum</name>
    <name type="common">Mycobacterium mucogenicum</name>
    <dbReference type="NCBI Taxonomy" id="56689"/>
    <lineage>
        <taxon>Bacteria</taxon>
        <taxon>Bacillati</taxon>
        <taxon>Actinomycetota</taxon>
        <taxon>Actinomycetes</taxon>
        <taxon>Mycobacteriales</taxon>
        <taxon>Mycobacteriaceae</taxon>
        <taxon>Mycolicibacterium</taxon>
    </lineage>
</organism>
<proteinExistence type="inferred from homology"/>
<dbReference type="InterPro" id="IPR002347">
    <property type="entry name" value="SDR_fam"/>
</dbReference>
<evidence type="ECO:0000256" key="1">
    <source>
        <dbReference type="ARBA" id="ARBA00006484"/>
    </source>
</evidence>
<sequence>MTTSTPAQTWLITGASKGLGRALAEAALAAGDQVVAAVRNPDSVADLGTAYGDRFTTVAFDARDASAAARPIEAAVDRYGRLDVLVNNAGRAIVGAAEEVTDAQLRDLMDLHLFGPAALVRAALPVMRAQGSGTIVQMSSQGGRMSFPGVSTYSASKFALEGWSEALAGEVAPFGIRVMLVEPSRFRTAFNAAEVLDFTDSSSTYRDVLAAVRADMAGADGKQEGDPVAAARIIVSLVRAEDVPLRLPLGAEAVERLTATYQRGLDEVGRWAELARSADFADVSASARPI</sequence>
<reference evidence="4 5" key="1">
    <citation type="submission" date="2019-01" db="EMBL/GenBank/DDBJ databases">
        <title>High-quality-draft genome sequences of five non-tuberculosis mycobacteriaceae isolated from a nosocomial environment.</title>
        <authorList>
            <person name="Tiago I."/>
            <person name="Alarico S."/>
            <person name="Pereira S.G."/>
            <person name="Coelho C."/>
            <person name="Maranha A."/>
            <person name="Empadinhas N."/>
        </authorList>
    </citation>
    <scope>NUCLEOTIDE SEQUENCE [LARGE SCALE GENOMIC DNA]</scope>
    <source>
        <strain evidence="4 5">24AIII</strain>
    </source>
</reference>
<dbReference type="PRINTS" id="PR00081">
    <property type="entry name" value="GDHRDH"/>
</dbReference>
<dbReference type="PROSITE" id="PS00061">
    <property type="entry name" value="ADH_SHORT"/>
    <property type="match status" value="1"/>
</dbReference>
<dbReference type="Proteomes" id="UP000294929">
    <property type="component" value="Unassembled WGS sequence"/>
</dbReference>
<evidence type="ECO:0000256" key="2">
    <source>
        <dbReference type="ARBA" id="ARBA00023002"/>
    </source>
</evidence>
<name>A0A4R5WMM0_MYCMU</name>
<dbReference type="EMBL" id="SDLO01000003">
    <property type="protein sequence ID" value="TDK92504.1"/>
    <property type="molecule type" value="Genomic_DNA"/>
</dbReference>
<protein>
    <submittedName>
        <fullName evidence="4">SDR family NAD(P)-dependent oxidoreductase</fullName>
    </submittedName>
</protein>
<keyword evidence="2" id="KW-0560">Oxidoreductase</keyword>
<accession>A0A4R5WMM0</accession>
<dbReference type="Gene3D" id="3.40.50.720">
    <property type="entry name" value="NAD(P)-binding Rossmann-like Domain"/>
    <property type="match status" value="1"/>
</dbReference>
<dbReference type="InterPro" id="IPR036291">
    <property type="entry name" value="NAD(P)-bd_dom_sf"/>
</dbReference>
<dbReference type="SUPFAM" id="SSF51735">
    <property type="entry name" value="NAD(P)-binding Rossmann-fold domains"/>
    <property type="match status" value="1"/>
</dbReference>
<comment type="similarity">
    <text evidence="1 3">Belongs to the short-chain dehydrogenases/reductases (SDR) family.</text>
</comment>
<dbReference type="PANTHER" id="PTHR43976:SF16">
    <property type="entry name" value="SHORT-CHAIN DEHYDROGENASE_REDUCTASE FAMILY PROTEIN"/>
    <property type="match status" value="1"/>
</dbReference>
<dbReference type="GO" id="GO:0016491">
    <property type="term" value="F:oxidoreductase activity"/>
    <property type="evidence" value="ECO:0007669"/>
    <property type="project" value="UniProtKB-KW"/>
</dbReference>
<dbReference type="PRINTS" id="PR00080">
    <property type="entry name" value="SDRFAMILY"/>
</dbReference>
<dbReference type="AlphaFoldDB" id="A0A4R5WMM0"/>
<evidence type="ECO:0000256" key="3">
    <source>
        <dbReference type="RuleBase" id="RU000363"/>
    </source>
</evidence>
<dbReference type="PANTHER" id="PTHR43976">
    <property type="entry name" value="SHORT CHAIN DEHYDROGENASE"/>
    <property type="match status" value="1"/>
</dbReference>
<dbReference type="Pfam" id="PF00106">
    <property type="entry name" value="adh_short"/>
    <property type="match status" value="1"/>
</dbReference>
<comment type="caution">
    <text evidence="4">The sequence shown here is derived from an EMBL/GenBank/DDBJ whole genome shotgun (WGS) entry which is preliminary data.</text>
</comment>
<dbReference type="InterPro" id="IPR051911">
    <property type="entry name" value="SDR_oxidoreductase"/>
</dbReference>